<evidence type="ECO:0000313" key="2">
    <source>
        <dbReference type="Proteomes" id="UP000663823"/>
    </source>
</evidence>
<evidence type="ECO:0008006" key="3">
    <source>
        <dbReference type="Google" id="ProtNLM"/>
    </source>
</evidence>
<name>A0A819FDS7_9BILA</name>
<dbReference type="AlphaFoldDB" id="A0A819FDS7"/>
<dbReference type="Proteomes" id="UP000663823">
    <property type="component" value="Unassembled WGS sequence"/>
</dbReference>
<proteinExistence type="predicted"/>
<evidence type="ECO:0000313" key="1">
    <source>
        <dbReference type="EMBL" id="CAF3866388.1"/>
    </source>
</evidence>
<dbReference type="EMBL" id="CAJOAX010003661">
    <property type="protein sequence ID" value="CAF3866388.1"/>
    <property type="molecule type" value="Genomic_DNA"/>
</dbReference>
<organism evidence="1 2">
    <name type="scientific">Rotaria sordida</name>
    <dbReference type="NCBI Taxonomy" id="392033"/>
    <lineage>
        <taxon>Eukaryota</taxon>
        <taxon>Metazoa</taxon>
        <taxon>Spiralia</taxon>
        <taxon>Gnathifera</taxon>
        <taxon>Rotifera</taxon>
        <taxon>Eurotatoria</taxon>
        <taxon>Bdelloidea</taxon>
        <taxon>Philodinida</taxon>
        <taxon>Philodinidae</taxon>
        <taxon>Rotaria</taxon>
    </lineage>
</organism>
<protein>
    <recommendedName>
        <fullName evidence="3">F-box domain-containing protein</fullName>
    </recommendedName>
</protein>
<comment type="caution">
    <text evidence="1">The sequence shown here is derived from an EMBL/GenBank/DDBJ whole genome shotgun (WGS) entry which is preliminary data.</text>
</comment>
<gene>
    <name evidence="1" type="ORF">OTI717_LOCUS21977</name>
</gene>
<accession>A0A819FDS7</accession>
<sequence length="93" mass="11441">MNQSNKIRFEHLPNELIIYLFKYFHAEELFRCFYNLNNRFNKLIKLINYLCLIISQNNQYQIKNFHNIFLCLPNLEKLSIHRNDNISIIKKYS</sequence>
<reference evidence="1" key="1">
    <citation type="submission" date="2021-02" db="EMBL/GenBank/DDBJ databases">
        <authorList>
            <person name="Nowell W R."/>
        </authorList>
    </citation>
    <scope>NUCLEOTIDE SEQUENCE</scope>
</reference>